<reference evidence="2 3" key="1">
    <citation type="submission" date="2023-04" db="EMBL/GenBank/DDBJ databases">
        <title>Ectobacillus antri isolated from activated sludge.</title>
        <authorList>
            <person name="Yan P."/>
            <person name="Liu X."/>
        </authorList>
    </citation>
    <scope>NUCLEOTIDE SEQUENCE [LARGE SCALE GENOMIC DNA]</scope>
    <source>
        <strain evidence="2 3">C18H</strain>
    </source>
</reference>
<protein>
    <submittedName>
        <fullName evidence="2">DUF3993 domain-containing protein</fullName>
    </submittedName>
</protein>
<keyword evidence="1" id="KW-0732">Signal</keyword>
<sequence length="157" mass="17869">MRKYGAWVGFCLLLAFIIGQSVASAIGENEQIDKQEIYGTIEAGYAAQYKIRGKQWAPEKMYDILTPYFTNNFLQVFTDENSGDTKASGGYLLKEKAPFSFGSATKVTYDDEHNLVYVYEKIEKKKVYEVVTLVKEQGKWKIGGYNAYETLPKEIVK</sequence>
<name>A0ABT6H1D5_9BACI</name>
<evidence type="ECO:0000313" key="2">
    <source>
        <dbReference type="EMBL" id="MDG5752435.1"/>
    </source>
</evidence>
<organism evidence="2 3">
    <name type="scientific">Ectobacillus antri</name>
    <dbReference type="NCBI Taxonomy" id="2486280"/>
    <lineage>
        <taxon>Bacteria</taxon>
        <taxon>Bacillati</taxon>
        <taxon>Bacillota</taxon>
        <taxon>Bacilli</taxon>
        <taxon>Bacillales</taxon>
        <taxon>Bacillaceae</taxon>
        <taxon>Ectobacillus</taxon>
    </lineage>
</organism>
<comment type="caution">
    <text evidence="2">The sequence shown here is derived from an EMBL/GenBank/DDBJ whole genome shotgun (WGS) entry which is preliminary data.</text>
</comment>
<keyword evidence="3" id="KW-1185">Reference proteome</keyword>
<dbReference type="EMBL" id="JARULN010000001">
    <property type="protein sequence ID" value="MDG5752435.1"/>
    <property type="molecule type" value="Genomic_DNA"/>
</dbReference>
<dbReference type="InterPro" id="IPR025056">
    <property type="entry name" value="DUF3993"/>
</dbReference>
<dbReference type="RefSeq" id="WP_124564874.1">
    <property type="nucleotide sequence ID" value="NZ_JARRRY010000001.1"/>
</dbReference>
<evidence type="ECO:0000256" key="1">
    <source>
        <dbReference type="SAM" id="SignalP"/>
    </source>
</evidence>
<accession>A0ABT6H1D5</accession>
<feature type="chain" id="PRO_5047531247" evidence="1">
    <location>
        <begin position="24"/>
        <end position="157"/>
    </location>
</feature>
<dbReference type="Proteomes" id="UP001218246">
    <property type="component" value="Unassembled WGS sequence"/>
</dbReference>
<evidence type="ECO:0000313" key="3">
    <source>
        <dbReference type="Proteomes" id="UP001218246"/>
    </source>
</evidence>
<dbReference type="Pfam" id="PF13158">
    <property type="entry name" value="DUF3993"/>
    <property type="match status" value="1"/>
</dbReference>
<proteinExistence type="predicted"/>
<gene>
    <name evidence="2" type="ORF">P6P90_00280</name>
</gene>
<feature type="signal peptide" evidence="1">
    <location>
        <begin position="1"/>
        <end position="23"/>
    </location>
</feature>